<dbReference type="OrthoDB" id="5294005at2"/>
<protein>
    <submittedName>
        <fullName evidence="10">Peptidase M14</fullName>
    </submittedName>
</protein>
<dbReference type="InterPro" id="IPR000834">
    <property type="entry name" value="Peptidase_M14"/>
</dbReference>
<evidence type="ECO:0000256" key="5">
    <source>
        <dbReference type="ARBA" id="ARBA00022833"/>
    </source>
</evidence>
<dbReference type="SMART" id="SM00631">
    <property type="entry name" value="Zn_pept"/>
    <property type="match status" value="1"/>
</dbReference>
<dbReference type="GO" id="GO:0005615">
    <property type="term" value="C:extracellular space"/>
    <property type="evidence" value="ECO:0007669"/>
    <property type="project" value="TreeGrafter"/>
</dbReference>
<name>A0A2D0MZF2_FLAN2</name>
<evidence type="ECO:0000256" key="6">
    <source>
        <dbReference type="ARBA" id="ARBA00023049"/>
    </source>
</evidence>
<dbReference type="PRINTS" id="PR00765">
    <property type="entry name" value="CRBOXYPTASEA"/>
</dbReference>
<evidence type="ECO:0000256" key="3">
    <source>
        <dbReference type="ARBA" id="ARBA00022670"/>
    </source>
</evidence>
<keyword evidence="3" id="KW-0645">Protease</keyword>
<sequence length="576" mass="64859">MKFQLYIILFLLLGTALHAQTPDQFFKASGTPANPKVDVSWNRYNTAEGLAEIAKKIAAAYPELAKLSSIGKSYQGRDLWCLTITDFNSGDPDRKPGFYIDGNIHSNEIQGAEIAMYTAWYLTESFDENAFIKDLLTKRIFYIVPTINPDARNDYMQGANTAHSPRSGMIPIDDDRDGEYDEDGYEDLNGDGHVSQMRRKNPYGRWIDDPRNPGRMIRAENDERGTYENLGYEGIDNDGDGQVNEDRVGGYYDPNRNWGWNWQPEYIQSGSHQYPFSIPEDRAVADFIMAHPNIAGAQSYHNSGGMILRGPGSEEDERVYSRGDIQVYDAIGNLGEKIIPGYRYLVIYKDLYSTYGGEIEWFHGGRGIFSFTNELYTSYLMYNKTETDAQDRVDFSKRLLFEDDVIAWEPYDHPVFGPIEIGGTKKNSGRADPGFLLETDAHRNMAFTLYHAAQMPDLVIEEIEEKDLGGGYLQVTAVVGNLAIIPTHSDHDIKNKITRPDFIKLEGAPVVSGLRVLDRLMNRTEEQESNPAQISVPNISGMDAVTVRWIVKARPGADYTITVDSMKGGVVSRSKE</sequence>
<dbReference type="EMBL" id="PDUD01000051">
    <property type="protein sequence ID" value="PHN01654.1"/>
    <property type="molecule type" value="Genomic_DNA"/>
</dbReference>
<keyword evidence="8" id="KW-0732">Signal</keyword>
<dbReference type="GO" id="GO:0006508">
    <property type="term" value="P:proteolysis"/>
    <property type="evidence" value="ECO:0007669"/>
    <property type="project" value="UniProtKB-KW"/>
</dbReference>
<comment type="cofactor">
    <cofactor evidence="1">
        <name>Zn(2+)</name>
        <dbReference type="ChEBI" id="CHEBI:29105"/>
    </cofactor>
</comment>
<evidence type="ECO:0000256" key="1">
    <source>
        <dbReference type="ARBA" id="ARBA00001947"/>
    </source>
</evidence>
<comment type="caution">
    <text evidence="10">The sequence shown here is derived from an EMBL/GenBank/DDBJ whole genome shotgun (WGS) entry which is preliminary data.</text>
</comment>
<keyword evidence="6" id="KW-0482">Metalloprotease</keyword>
<evidence type="ECO:0000256" key="7">
    <source>
        <dbReference type="PROSITE-ProRule" id="PRU01379"/>
    </source>
</evidence>
<dbReference type="Proteomes" id="UP000223913">
    <property type="component" value="Unassembled WGS sequence"/>
</dbReference>
<feature type="active site" description="Proton donor/acceptor" evidence="7">
    <location>
        <position position="374"/>
    </location>
</feature>
<feature type="signal peptide" evidence="8">
    <location>
        <begin position="1"/>
        <end position="19"/>
    </location>
</feature>
<organism evidence="10 11">
    <name type="scientific">Flavilitoribacter nigricans (strain ATCC 23147 / DSM 23189 / NBRC 102662 / NCIMB 1420 / SS-2)</name>
    <name type="common">Lewinella nigricans</name>
    <dbReference type="NCBI Taxonomy" id="1122177"/>
    <lineage>
        <taxon>Bacteria</taxon>
        <taxon>Pseudomonadati</taxon>
        <taxon>Bacteroidota</taxon>
        <taxon>Saprospiria</taxon>
        <taxon>Saprospirales</taxon>
        <taxon>Lewinellaceae</taxon>
        <taxon>Flavilitoribacter</taxon>
    </lineage>
</organism>
<dbReference type="PANTHER" id="PTHR11705:SF143">
    <property type="entry name" value="SLL0236 PROTEIN"/>
    <property type="match status" value="1"/>
</dbReference>
<feature type="chain" id="PRO_5013402001" evidence="8">
    <location>
        <begin position="20"/>
        <end position="576"/>
    </location>
</feature>
<evidence type="ECO:0000313" key="11">
    <source>
        <dbReference type="Proteomes" id="UP000223913"/>
    </source>
</evidence>
<evidence type="ECO:0000256" key="4">
    <source>
        <dbReference type="ARBA" id="ARBA00022801"/>
    </source>
</evidence>
<keyword evidence="11" id="KW-1185">Reference proteome</keyword>
<accession>A0A2D0MZF2</accession>
<dbReference type="CDD" id="cd06905">
    <property type="entry name" value="M14-like"/>
    <property type="match status" value="1"/>
</dbReference>
<gene>
    <name evidence="10" type="ORF">CRP01_36160</name>
</gene>
<evidence type="ECO:0000256" key="8">
    <source>
        <dbReference type="SAM" id="SignalP"/>
    </source>
</evidence>
<keyword evidence="5" id="KW-0862">Zinc</keyword>
<dbReference type="PROSITE" id="PS52035">
    <property type="entry name" value="PEPTIDASE_M14"/>
    <property type="match status" value="1"/>
</dbReference>
<dbReference type="Gene3D" id="3.40.630.10">
    <property type="entry name" value="Zn peptidases"/>
    <property type="match status" value="1"/>
</dbReference>
<evidence type="ECO:0000256" key="2">
    <source>
        <dbReference type="ARBA" id="ARBA00005988"/>
    </source>
</evidence>
<evidence type="ECO:0000313" key="10">
    <source>
        <dbReference type="EMBL" id="PHN01654.1"/>
    </source>
</evidence>
<comment type="similarity">
    <text evidence="2 7">Belongs to the peptidase M14 family.</text>
</comment>
<evidence type="ECO:0000259" key="9">
    <source>
        <dbReference type="PROSITE" id="PS52035"/>
    </source>
</evidence>
<dbReference type="PANTHER" id="PTHR11705">
    <property type="entry name" value="PROTEASE FAMILY M14 CARBOXYPEPTIDASE A,B"/>
    <property type="match status" value="1"/>
</dbReference>
<dbReference type="SUPFAM" id="SSF53187">
    <property type="entry name" value="Zn-dependent exopeptidases"/>
    <property type="match status" value="1"/>
</dbReference>
<feature type="domain" description="Peptidase M14" evidence="9">
    <location>
        <begin position="43"/>
        <end position="403"/>
    </location>
</feature>
<proteinExistence type="inferred from homology"/>
<dbReference type="Pfam" id="PF00246">
    <property type="entry name" value="Peptidase_M14"/>
    <property type="match status" value="2"/>
</dbReference>
<keyword evidence="4" id="KW-0378">Hydrolase</keyword>
<reference evidence="10 11" key="1">
    <citation type="submission" date="2017-10" db="EMBL/GenBank/DDBJ databases">
        <title>The draft genome sequence of Lewinella nigricans NBRC 102662.</title>
        <authorList>
            <person name="Wang K."/>
        </authorList>
    </citation>
    <scope>NUCLEOTIDE SEQUENCE [LARGE SCALE GENOMIC DNA]</scope>
    <source>
        <strain evidence="10 11">NBRC 102662</strain>
    </source>
</reference>
<dbReference type="GO" id="GO:0004181">
    <property type="term" value="F:metallocarboxypeptidase activity"/>
    <property type="evidence" value="ECO:0007669"/>
    <property type="project" value="InterPro"/>
</dbReference>
<dbReference type="GO" id="GO:0008270">
    <property type="term" value="F:zinc ion binding"/>
    <property type="evidence" value="ECO:0007669"/>
    <property type="project" value="InterPro"/>
</dbReference>
<dbReference type="AlphaFoldDB" id="A0A2D0MZF2"/>
<dbReference type="RefSeq" id="WP_099154968.1">
    <property type="nucleotide sequence ID" value="NZ_PDUD01000051.1"/>
</dbReference>